<keyword evidence="1" id="KW-0812">Transmembrane</keyword>
<evidence type="ECO:0008006" key="4">
    <source>
        <dbReference type="Google" id="ProtNLM"/>
    </source>
</evidence>
<keyword evidence="1" id="KW-0472">Membrane</keyword>
<name>A0ABW0NNY0_9MICO</name>
<organism evidence="2 3">
    <name type="scientific">Lysinimonas soli</name>
    <dbReference type="NCBI Taxonomy" id="1074233"/>
    <lineage>
        <taxon>Bacteria</taxon>
        <taxon>Bacillati</taxon>
        <taxon>Actinomycetota</taxon>
        <taxon>Actinomycetes</taxon>
        <taxon>Micrococcales</taxon>
        <taxon>Microbacteriaceae</taxon>
        <taxon>Lysinimonas</taxon>
    </lineage>
</organism>
<sequence length="54" mass="5870">MNILLIIIAIIAIALLLTGGFVPALNFLLWVGLVLLVIAVIVWLARFISGRRSV</sequence>
<dbReference type="RefSeq" id="WP_386738541.1">
    <property type="nucleotide sequence ID" value="NZ_JBHSMG010000001.1"/>
</dbReference>
<accession>A0ABW0NNY0</accession>
<protein>
    <recommendedName>
        <fullName evidence="4">DUF4175 domain-containing protein</fullName>
    </recommendedName>
</protein>
<keyword evidence="1" id="KW-1133">Transmembrane helix</keyword>
<proteinExistence type="predicted"/>
<feature type="transmembrane region" description="Helical" evidence="1">
    <location>
        <begin position="29"/>
        <end position="48"/>
    </location>
</feature>
<evidence type="ECO:0000313" key="2">
    <source>
        <dbReference type="EMBL" id="MFC5500933.1"/>
    </source>
</evidence>
<gene>
    <name evidence="2" type="ORF">ACFPJ4_01625</name>
</gene>
<comment type="caution">
    <text evidence="2">The sequence shown here is derived from an EMBL/GenBank/DDBJ whole genome shotgun (WGS) entry which is preliminary data.</text>
</comment>
<dbReference type="EMBL" id="JBHSMG010000001">
    <property type="protein sequence ID" value="MFC5500933.1"/>
    <property type="molecule type" value="Genomic_DNA"/>
</dbReference>
<keyword evidence="3" id="KW-1185">Reference proteome</keyword>
<dbReference type="Proteomes" id="UP001596039">
    <property type="component" value="Unassembled WGS sequence"/>
</dbReference>
<evidence type="ECO:0000313" key="3">
    <source>
        <dbReference type="Proteomes" id="UP001596039"/>
    </source>
</evidence>
<evidence type="ECO:0000256" key="1">
    <source>
        <dbReference type="SAM" id="Phobius"/>
    </source>
</evidence>
<reference evidence="3" key="1">
    <citation type="journal article" date="2019" name="Int. J. Syst. Evol. Microbiol.">
        <title>The Global Catalogue of Microorganisms (GCM) 10K type strain sequencing project: providing services to taxonomists for standard genome sequencing and annotation.</title>
        <authorList>
            <consortium name="The Broad Institute Genomics Platform"/>
            <consortium name="The Broad Institute Genome Sequencing Center for Infectious Disease"/>
            <person name="Wu L."/>
            <person name="Ma J."/>
        </authorList>
    </citation>
    <scope>NUCLEOTIDE SEQUENCE [LARGE SCALE GENOMIC DNA]</scope>
    <source>
        <strain evidence="3">CGMCC 4.6997</strain>
    </source>
</reference>